<reference evidence="4" key="1">
    <citation type="submission" date="2022-07" db="EMBL/GenBank/DDBJ databases">
        <title>Enhanced cultured diversity of the mouse gut microbiota enables custom-made synthetic communities.</title>
        <authorList>
            <person name="Afrizal A."/>
        </authorList>
    </citation>
    <scope>NUCLEOTIDE SEQUENCE</scope>
    <source>
        <strain evidence="4">DSM 28593</strain>
    </source>
</reference>
<dbReference type="Gene3D" id="3.30.230.10">
    <property type="match status" value="1"/>
</dbReference>
<gene>
    <name evidence="4" type="ORF">NSA47_08810</name>
</gene>
<feature type="active site" evidence="2">
    <location>
        <position position="708"/>
    </location>
</feature>
<sequence length="808" mass="91146">MAQNNKRSLQERARIPYKSLKNTVDPTKFEFETTEEIPRLEGIVGQERGRRAMEFGLNVKKNGYNIYVAGMAGTGKTSYTNSIVKKNAKGEGKLYDWCYVYNFENKYSSKLLQLPVGVGKVFQKDMKDFVEDLKIDIPKAFNEESYQKERAFILREFQERSGKVIERLNDIAKDHGFIIKQSGGGFISVPIVDDKPMEDEEYEELDSTQLVEMEKKSTLLQEKAVEISHKIYNLEKEAKGALEDLDNKTALMVVGYRIEELKEKYKKCKDITKYLESVQEDILGNIDDFKGVEEEEGSSPLEVLTIGAEEDVIKKYAVNLLVDNSQTTGAPIVTAENPTFYNLMGKVEYENKMGVLTTDFTKIKPGYLHQANGGYIIIQAMDILSNNYAWEALKRALKTSKIIIENIGEQLGLIANSSIKPDAMPLDIKVILIGNPDIYQLLYYYDEDFRKLFKIKADFDVEMNRDIENMSKLASFIRTHCEDDGLKPFDKTAVAKMVEYSGRLAENQYKLSTRFNPLVEILYEADTWAELMEEEVITEEHIQKAIHERKYRSNLYQERLQQAIKQGDILIDTQGEKIGQVNGLAIYQLGKYRFGRPSRITATTFVGQKGIVNIERESNMGGDIHNKGVYILSGYLGAQFAQKSPLALSAHLTFEQSYGGIDGDSASSTELYALLSSLSGLPIQQGLAVTGSVNQRGEIQPIGGVNEKIEGFFDVCQIEGLTGEQGVLIPHQNIKNLMLKDQVIEAVREGQFHIYGVKTIEEGIELLTGIPAGVLDDQGEYQEGTAYCEVVKKLRGFLESVKNYGKEK</sequence>
<dbReference type="InterPro" id="IPR046844">
    <property type="entry name" value="Lon-like_helical"/>
</dbReference>
<dbReference type="AlphaFoldDB" id="A0AAE3HFB7"/>
<dbReference type="PROSITE" id="PS51786">
    <property type="entry name" value="LON_PROTEOLYTIC"/>
    <property type="match status" value="1"/>
</dbReference>
<dbReference type="SUPFAM" id="SSF54211">
    <property type="entry name" value="Ribosomal protein S5 domain 2-like"/>
    <property type="match status" value="1"/>
</dbReference>
<dbReference type="InterPro" id="IPR014721">
    <property type="entry name" value="Ribsml_uS5_D2-typ_fold_subgr"/>
</dbReference>
<dbReference type="Gene3D" id="3.40.50.300">
    <property type="entry name" value="P-loop containing nucleotide triphosphate hydrolases"/>
    <property type="match status" value="2"/>
</dbReference>
<dbReference type="Pfam" id="PF05362">
    <property type="entry name" value="Lon_C"/>
    <property type="match status" value="1"/>
</dbReference>
<dbReference type="SUPFAM" id="SSF52540">
    <property type="entry name" value="P-loop containing nucleoside triphosphate hydrolases"/>
    <property type="match status" value="1"/>
</dbReference>
<dbReference type="Pfam" id="PF13654">
    <property type="entry name" value="AAA_32"/>
    <property type="match status" value="1"/>
</dbReference>
<dbReference type="InterPro" id="IPR027417">
    <property type="entry name" value="P-loop_NTPase"/>
</dbReference>
<dbReference type="GO" id="GO:0030163">
    <property type="term" value="P:protein catabolic process"/>
    <property type="evidence" value="ECO:0007669"/>
    <property type="project" value="InterPro"/>
</dbReference>
<evidence type="ECO:0000259" key="3">
    <source>
        <dbReference type="PROSITE" id="PS51786"/>
    </source>
</evidence>
<dbReference type="EC" id="3.4.21.53" evidence="2"/>
<dbReference type="GO" id="GO:0006508">
    <property type="term" value="P:proteolysis"/>
    <property type="evidence" value="ECO:0007669"/>
    <property type="project" value="UniProtKB-KW"/>
</dbReference>
<protein>
    <recommendedName>
        <fullName evidence="2">endopeptidase La</fullName>
        <ecNumber evidence="2">3.4.21.53</ecNumber>
    </recommendedName>
</protein>
<dbReference type="InterPro" id="IPR008269">
    <property type="entry name" value="Lon_proteolytic"/>
</dbReference>
<comment type="catalytic activity">
    <reaction evidence="2">
        <text>Hydrolysis of proteins in presence of ATP.</text>
        <dbReference type="EC" id="3.4.21.53"/>
    </reaction>
</comment>
<dbReference type="InterPro" id="IPR046843">
    <property type="entry name" value="LonB_AAA-LID"/>
</dbReference>
<feature type="active site" evidence="2">
    <location>
        <position position="665"/>
    </location>
</feature>
<dbReference type="Pfam" id="PF20436">
    <property type="entry name" value="LonB_AAA-LID"/>
    <property type="match status" value="1"/>
</dbReference>
<name>A0AAE3HFB7_9FIRM</name>
<dbReference type="Proteomes" id="UP001205748">
    <property type="component" value="Unassembled WGS sequence"/>
</dbReference>
<dbReference type="GO" id="GO:0005524">
    <property type="term" value="F:ATP binding"/>
    <property type="evidence" value="ECO:0007669"/>
    <property type="project" value="InterPro"/>
</dbReference>
<dbReference type="GO" id="GO:0004252">
    <property type="term" value="F:serine-type endopeptidase activity"/>
    <property type="evidence" value="ECO:0007669"/>
    <property type="project" value="UniProtKB-UniRule"/>
</dbReference>
<evidence type="ECO:0000313" key="5">
    <source>
        <dbReference type="Proteomes" id="UP001205748"/>
    </source>
</evidence>
<evidence type="ECO:0000256" key="2">
    <source>
        <dbReference type="PROSITE-ProRule" id="PRU01122"/>
    </source>
</evidence>
<dbReference type="EMBL" id="JANKAS010000007">
    <property type="protein sequence ID" value="MCR1899081.1"/>
    <property type="molecule type" value="Genomic_DNA"/>
</dbReference>
<proteinExistence type="inferred from homology"/>
<dbReference type="GO" id="GO:0004176">
    <property type="term" value="F:ATP-dependent peptidase activity"/>
    <property type="evidence" value="ECO:0007669"/>
    <property type="project" value="UniProtKB-UniRule"/>
</dbReference>
<keyword evidence="1 2" id="KW-0645">Protease</keyword>
<dbReference type="InterPro" id="IPR027065">
    <property type="entry name" value="Lon_Prtase"/>
</dbReference>
<accession>A0AAE3HFB7</accession>
<evidence type="ECO:0000256" key="1">
    <source>
        <dbReference type="ARBA" id="ARBA00022670"/>
    </source>
</evidence>
<feature type="domain" description="Lon proteolytic" evidence="3">
    <location>
        <begin position="575"/>
        <end position="770"/>
    </location>
</feature>
<comment type="caution">
    <text evidence="4">The sequence shown here is derived from an EMBL/GenBank/DDBJ whole genome shotgun (WGS) entry which is preliminary data.</text>
</comment>
<dbReference type="PRINTS" id="PR00830">
    <property type="entry name" value="ENDOLAPTASE"/>
</dbReference>
<keyword evidence="5" id="KW-1185">Reference proteome</keyword>
<dbReference type="InterPro" id="IPR041699">
    <property type="entry name" value="AAA_32"/>
</dbReference>
<keyword evidence="2" id="KW-0378">Hydrolase</keyword>
<evidence type="ECO:0000313" key="4">
    <source>
        <dbReference type="EMBL" id="MCR1899081.1"/>
    </source>
</evidence>
<dbReference type="PANTHER" id="PTHR10046">
    <property type="entry name" value="ATP DEPENDENT LON PROTEASE FAMILY MEMBER"/>
    <property type="match status" value="1"/>
</dbReference>
<keyword evidence="2" id="KW-0720">Serine protease</keyword>
<organism evidence="4 5">
    <name type="scientific">Irregularibacter muris</name>
    <dbReference type="NCBI Taxonomy" id="1796619"/>
    <lineage>
        <taxon>Bacteria</taxon>
        <taxon>Bacillati</taxon>
        <taxon>Bacillota</taxon>
        <taxon>Clostridia</taxon>
        <taxon>Eubacteriales</taxon>
        <taxon>Eubacteriaceae</taxon>
        <taxon>Irregularibacter</taxon>
    </lineage>
</organism>
<dbReference type="Gene3D" id="1.10.8.60">
    <property type="match status" value="1"/>
</dbReference>
<dbReference type="RefSeq" id="WP_257531061.1">
    <property type="nucleotide sequence ID" value="NZ_JANKAS010000007.1"/>
</dbReference>
<dbReference type="InterPro" id="IPR020568">
    <property type="entry name" value="Ribosomal_Su5_D2-typ_SF"/>
</dbReference>
<comment type="similarity">
    <text evidence="2">Belongs to the peptidase S16 family.</text>
</comment>
<dbReference type="Pfam" id="PF20437">
    <property type="entry name" value="LonC_helical"/>
    <property type="match status" value="1"/>
</dbReference>